<feature type="compositionally biased region" description="Basic and acidic residues" evidence="1">
    <location>
        <begin position="58"/>
        <end position="71"/>
    </location>
</feature>
<dbReference type="EMBL" id="CWKI01000004">
    <property type="protein sequence ID" value="CTR06392.1"/>
    <property type="molecule type" value="Genomic_DNA"/>
</dbReference>
<gene>
    <name evidence="2" type="primary">FGENESH: predicted gene_4.29</name>
    <name evidence="2" type="ORF">BN2166_0022530</name>
</gene>
<protein>
    <submittedName>
        <fullName evidence="2">Uncharacterized protein</fullName>
    </submittedName>
</protein>
<name>A0A0K3CCT9_RHOTO</name>
<evidence type="ECO:0000313" key="2">
    <source>
        <dbReference type="EMBL" id="CTR06392.1"/>
    </source>
</evidence>
<dbReference type="Proteomes" id="UP000199069">
    <property type="component" value="Unassembled WGS sequence"/>
</dbReference>
<reference evidence="2 3" key="1">
    <citation type="submission" date="2015-07" db="EMBL/GenBank/DDBJ databases">
        <authorList>
            <person name="Cajimat M.N.B."/>
            <person name="Milazzo M.L."/>
            <person name="Fulhorst C.F."/>
        </authorList>
    </citation>
    <scope>NUCLEOTIDE SEQUENCE [LARGE SCALE GENOMIC DNA]</scope>
    <source>
        <strain evidence="2">Single colony</strain>
    </source>
</reference>
<accession>A0A0K3CCT9</accession>
<proteinExistence type="predicted"/>
<dbReference type="AlphaFoldDB" id="A0A0K3CCT9"/>
<evidence type="ECO:0000256" key="1">
    <source>
        <dbReference type="SAM" id="MobiDB-lite"/>
    </source>
</evidence>
<organism evidence="2 3">
    <name type="scientific">Rhodotorula toruloides</name>
    <name type="common">Yeast</name>
    <name type="synonym">Rhodosporidium toruloides</name>
    <dbReference type="NCBI Taxonomy" id="5286"/>
    <lineage>
        <taxon>Eukaryota</taxon>
        <taxon>Fungi</taxon>
        <taxon>Dikarya</taxon>
        <taxon>Basidiomycota</taxon>
        <taxon>Pucciniomycotina</taxon>
        <taxon>Microbotryomycetes</taxon>
        <taxon>Sporidiobolales</taxon>
        <taxon>Sporidiobolaceae</taxon>
        <taxon>Rhodotorula</taxon>
    </lineage>
</organism>
<feature type="region of interest" description="Disordered" evidence="1">
    <location>
        <begin position="40"/>
        <end position="94"/>
    </location>
</feature>
<sequence length="130" mass="13276">MSTTPLAGLRNLFSALLPSASSTSFTLPVLPTPDAVEFHLSPPGSPVQLSGAGVGSGRGREGARVGGRDEGSAPSTADLLAPSAGGSLRTAQLERVAKKTSRRVVFGSRAGGESSAWKACGVEERRRCRA</sequence>
<keyword evidence="3" id="KW-1185">Reference proteome</keyword>
<evidence type="ECO:0000313" key="3">
    <source>
        <dbReference type="Proteomes" id="UP000199069"/>
    </source>
</evidence>